<evidence type="ECO:0000256" key="13">
    <source>
        <dbReference type="SAM" id="MobiDB-lite"/>
    </source>
</evidence>
<dbReference type="Proteomes" id="UP001549921">
    <property type="component" value="Unassembled WGS sequence"/>
</dbReference>
<evidence type="ECO:0000256" key="1">
    <source>
        <dbReference type="ARBA" id="ARBA00004726"/>
    </source>
</evidence>
<evidence type="ECO:0000256" key="5">
    <source>
        <dbReference type="ARBA" id="ARBA00022679"/>
    </source>
</evidence>
<dbReference type="PANTHER" id="PTHR23293:SF9">
    <property type="entry name" value="FAD SYNTHASE"/>
    <property type="match status" value="1"/>
</dbReference>
<dbReference type="EMBL" id="JBEDNZ010000007">
    <property type="protein sequence ID" value="KAL0840653.1"/>
    <property type="molecule type" value="Genomic_DNA"/>
</dbReference>
<evidence type="ECO:0000256" key="8">
    <source>
        <dbReference type="ARBA" id="ARBA00022827"/>
    </source>
</evidence>
<name>A0ABD0TB92_LOXSC</name>
<keyword evidence="9" id="KW-0067">ATP-binding</keyword>
<protein>
    <recommendedName>
        <fullName evidence="2">FAD synthase</fullName>
        <ecNumber evidence="2">2.7.7.2</ecNumber>
    </recommendedName>
    <alternativeName>
        <fullName evidence="10">FAD pyrophosphorylase</fullName>
    </alternativeName>
    <alternativeName>
        <fullName evidence="11">FMN adenylyltransferase</fullName>
    </alternativeName>
</protein>
<evidence type="ECO:0000256" key="6">
    <source>
        <dbReference type="ARBA" id="ARBA00022695"/>
    </source>
</evidence>
<dbReference type="AlphaFoldDB" id="A0ABD0TB92"/>
<keyword evidence="4" id="KW-0288">FMN</keyword>
<dbReference type="GO" id="GO:0005524">
    <property type="term" value="F:ATP binding"/>
    <property type="evidence" value="ECO:0007669"/>
    <property type="project" value="UniProtKB-KW"/>
</dbReference>
<dbReference type="Gene3D" id="3.40.50.620">
    <property type="entry name" value="HUPs"/>
    <property type="match status" value="1"/>
</dbReference>
<evidence type="ECO:0000256" key="11">
    <source>
        <dbReference type="ARBA" id="ARBA00031871"/>
    </source>
</evidence>
<dbReference type="InterPro" id="IPR002500">
    <property type="entry name" value="PAPS_reduct_dom"/>
</dbReference>
<evidence type="ECO:0000256" key="9">
    <source>
        <dbReference type="ARBA" id="ARBA00022840"/>
    </source>
</evidence>
<keyword evidence="8" id="KW-0274">FAD</keyword>
<feature type="domain" description="Phosphoadenosine phosphosulphate reductase" evidence="14">
    <location>
        <begin position="121"/>
        <end position="194"/>
    </location>
</feature>
<dbReference type="SUPFAM" id="SSF52402">
    <property type="entry name" value="Adenine nucleotide alpha hydrolases-like"/>
    <property type="match status" value="1"/>
</dbReference>
<keyword evidence="3" id="KW-0285">Flavoprotein</keyword>
<dbReference type="GO" id="GO:0003919">
    <property type="term" value="F:FMN adenylyltransferase activity"/>
    <property type="evidence" value="ECO:0007669"/>
    <property type="project" value="UniProtKB-EC"/>
</dbReference>
<organism evidence="15 16">
    <name type="scientific">Loxostege sticticalis</name>
    <name type="common">Beet webworm moth</name>
    <dbReference type="NCBI Taxonomy" id="481309"/>
    <lineage>
        <taxon>Eukaryota</taxon>
        <taxon>Metazoa</taxon>
        <taxon>Ecdysozoa</taxon>
        <taxon>Arthropoda</taxon>
        <taxon>Hexapoda</taxon>
        <taxon>Insecta</taxon>
        <taxon>Pterygota</taxon>
        <taxon>Neoptera</taxon>
        <taxon>Endopterygota</taxon>
        <taxon>Lepidoptera</taxon>
        <taxon>Glossata</taxon>
        <taxon>Ditrysia</taxon>
        <taxon>Pyraloidea</taxon>
        <taxon>Crambidae</taxon>
        <taxon>Pyraustinae</taxon>
        <taxon>Loxostege</taxon>
    </lineage>
</organism>
<feature type="region of interest" description="Disordered" evidence="13">
    <location>
        <begin position="229"/>
        <end position="258"/>
    </location>
</feature>
<dbReference type="Pfam" id="PF01507">
    <property type="entry name" value="PAPS_reduct"/>
    <property type="match status" value="2"/>
</dbReference>
<accession>A0ABD0TB92</accession>
<feature type="domain" description="Phosphoadenosine phosphosulphate reductase" evidence="14">
    <location>
        <begin position="38"/>
        <end position="109"/>
    </location>
</feature>
<dbReference type="InterPro" id="IPR014729">
    <property type="entry name" value="Rossmann-like_a/b/a_fold"/>
</dbReference>
<keyword evidence="6" id="KW-0548">Nucleotidyltransferase</keyword>
<reference evidence="15 16" key="1">
    <citation type="submission" date="2024-06" db="EMBL/GenBank/DDBJ databases">
        <title>A chromosome-level genome assembly of beet webworm, Loxostege sticticalis.</title>
        <authorList>
            <person name="Zhang Y."/>
        </authorList>
    </citation>
    <scope>NUCLEOTIDE SEQUENCE [LARGE SCALE GENOMIC DNA]</scope>
    <source>
        <strain evidence="15">AQ028</strain>
        <tissue evidence="15">Male pupae</tissue>
    </source>
</reference>
<dbReference type="EC" id="2.7.7.2" evidence="2"/>
<keyword evidence="7" id="KW-0547">Nucleotide-binding</keyword>
<evidence type="ECO:0000256" key="2">
    <source>
        <dbReference type="ARBA" id="ARBA00012393"/>
    </source>
</evidence>
<comment type="catalytic activity">
    <reaction evidence="12">
        <text>FMN + ATP + H(+) = FAD + diphosphate</text>
        <dbReference type="Rhea" id="RHEA:17237"/>
        <dbReference type="ChEBI" id="CHEBI:15378"/>
        <dbReference type="ChEBI" id="CHEBI:30616"/>
        <dbReference type="ChEBI" id="CHEBI:33019"/>
        <dbReference type="ChEBI" id="CHEBI:57692"/>
        <dbReference type="ChEBI" id="CHEBI:58210"/>
        <dbReference type="EC" id="2.7.7.2"/>
    </reaction>
</comment>
<evidence type="ECO:0000313" key="15">
    <source>
        <dbReference type="EMBL" id="KAL0840653.1"/>
    </source>
</evidence>
<proteinExistence type="predicted"/>
<evidence type="ECO:0000256" key="12">
    <source>
        <dbReference type="ARBA" id="ARBA00049494"/>
    </source>
</evidence>
<evidence type="ECO:0000259" key="14">
    <source>
        <dbReference type="Pfam" id="PF01507"/>
    </source>
</evidence>
<dbReference type="PANTHER" id="PTHR23293">
    <property type="entry name" value="FAD SYNTHETASE-RELATED FMN ADENYLYLTRANSFERASE"/>
    <property type="match status" value="1"/>
</dbReference>
<keyword evidence="5" id="KW-0808">Transferase</keyword>
<sequence>MPQMRCHDCVELPDIADVLQESEQILKQCFKEYQPDEVFLSFNGGKDCTVLLDLTVKVLREIYNTENIEKQLKVVYFRTKDPFSEIEEFVKEMERCYGVELMVMEGDMKTNLQRIMDSDGRLKACLMGTRRTDPYSKDLRFMQKTDSNWPQVMRVSPLLNWSYHQIWSYIMQRKVPYCSLYDRGYTSVGSTRNTWPNPALAVKDCSGHLTYLPAWRLSDASLERAGRAAPPTAAVNGHATSHTNGHAIENGDTLLAQG</sequence>
<gene>
    <name evidence="15" type="ORF">ABMA28_015849</name>
</gene>
<evidence type="ECO:0000256" key="4">
    <source>
        <dbReference type="ARBA" id="ARBA00022643"/>
    </source>
</evidence>
<evidence type="ECO:0000256" key="3">
    <source>
        <dbReference type="ARBA" id="ARBA00022630"/>
    </source>
</evidence>
<dbReference type="CDD" id="cd23948">
    <property type="entry name" value="FAD_synthase"/>
    <property type="match status" value="1"/>
</dbReference>
<evidence type="ECO:0000256" key="10">
    <source>
        <dbReference type="ARBA" id="ARBA00031145"/>
    </source>
</evidence>
<comment type="caution">
    <text evidence="15">The sequence shown here is derived from an EMBL/GenBank/DDBJ whole genome shotgun (WGS) entry which is preliminary data.</text>
</comment>
<comment type="pathway">
    <text evidence="1">Cofactor biosynthesis; FAD biosynthesis; FAD from FMN: step 1/1.</text>
</comment>
<evidence type="ECO:0000313" key="16">
    <source>
        <dbReference type="Proteomes" id="UP001549921"/>
    </source>
</evidence>
<evidence type="ECO:0000256" key="7">
    <source>
        <dbReference type="ARBA" id="ARBA00022741"/>
    </source>
</evidence>